<organism evidence="2 3">
    <name type="scientific">Stentor coeruleus</name>
    <dbReference type="NCBI Taxonomy" id="5963"/>
    <lineage>
        <taxon>Eukaryota</taxon>
        <taxon>Sar</taxon>
        <taxon>Alveolata</taxon>
        <taxon>Ciliophora</taxon>
        <taxon>Postciliodesmatophora</taxon>
        <taxon>Heterotrichea</taxon>
        <taxon>Heterotrichida</taxon>
        <taxon>Stentoridae</taxon>
        <taxon>Stentor</taxon>
    </lineage>
</organism>
<name>A0A1R2ALM9_9CILI</name>
<proteinExistence type="predicted"/>
<protein>
    <submittedName>
        <fullName evidence="2">Uncharacterized protein</fullName>
    </submittedName>
</protein>
<keyword evidence="3" id="KW-1185">Reference proteome</keyword>
<dbReference type="EMBL" id="MPUH01002168">
    <property type="protein sequence ID" value="OMJ65394.1"/>
    <property type="molecule type" value="Genomic_DNA"/>
</dbReference>
<reference evidence="2 3" key="1">
    <citation type="submission" date="2016-11" db="EMBL/GenBank/DDBJ databases">
        <title>The macronuclear genome of Stentor coeruleus: a giant cell with tiny introns.</title>
        <authorList>
            <person name="Slabodnick M."/>
            <person name="Ruby J.G."/>
            <person name="Reiff S.B."/>
            <person name="Swart E.C."/>
            <person name="Gosai S."/>
            <person name="Prabakaran S."/>
            <person name="Witkowska E."/>
            <person name="Larue G.E."/>
            <person name="Fisher S."/>
            <person name="Freeman R.M."/>
            <person name="Gunawardena J."/>
            <person name="Chu W."/>
            <person name="Stover N.A."/>
            <person name="Gregory B.D."/>
            <person name="Nowacki M."/>
            <person name="Derisi J."/>
            <person name="Roy S.W."/>
            <person name="Marshall W.F."/>
            <person name="Sood P."/>
        </authorList>
    </citation>
    <scope>NUCLEOTIDE SEQUENCE [LARGE SCALE GENOMIC DNA]</scope>
    <source>
        <strain evidence="2">WM001</strain>
    </source>
</reference>
<evidence type="ECO:0000313" key="2">
    <source>
        <dbReference type="EMBL" id="OMJ65394.1"/>
    </source>
</evidence>
<accession>A0A1R2ALM9</accession>
<feature type="compositionally biased region" description="Polar residues" evidence="1">
    <location>
        <begin position="10"/>
        <end position="42"/>
    </location>
</feature>
<feature type="compositionally biased region" description="Basic and acidic residues" evidence="1">
    <location>
        <begin position="215"/>
        <end position="232"/>
    </location>
</feature>
<gene>
    <name evidence="2" type="ORF">SteCoe_38306</name>
</gene>
<comment type="caution">
    <text evidence="2">The sequence shown here is derived from an EMBL/GenBank/DDBJ whole genome shotgun (WGS) entry which is preliminary data.</text>
</comment>
<feature type="region of interest" description="Disordered" evidence="1">
    <location>
        <begin position="1"/>
        <end position="48"/>
    </location>
</feature>
<evidence type="ECO:0000256" key="1">
    <source>
        <dbReference type="SAM" id="MobiDB-lite"/>
    </source>
</evidence>
<sequence length="496" mass="57029">MSEARLRGLCQSQSHIFSSASPSMSQRTREIPQTQSKIFQPSQPEPKGMTYARYQYQKTTINLGNEPTSYREPTREANFSDMSAAGVRTNQNDSTKYLIGNDRSTFHRKSVNEHLGMPRDFSPKYAKDSAFERKQREFYDGFSPSKDQRVEDDNYQDEFTSAKARKMQDRVSVFDTNKYNQELHDSPKENTRPPLYNPNYRKNETFSSNVFGERVVQEHKKPTEIRENDKERRKNHLYSDLFGMEPANQGPRPTEKLQPAAHFLTTSSKPNPNYDPRDQTKKNLTSSIDIGDSPGKAPRARPRTPQSTYQPRFVDSLPSSSQMKQQELATSFSNQAPRKAEVFDLELTSVPNEIPASTIKELCGGVHVVALSLDVDNFTGKSKGTGRLKIRTNENKDIGRIERIFKSKGIEVREHQENVGRKTLYSDISSVNWHDPYEYKRTSTPCGAKETKMKNLESAHFDGQHKWVDRKVESVDEELLAQMQWKHIKTASRPYY</sequence>
<dbReference type="Proteomes" id="UP000187209">
    <property type="component" value="Unassembled WGS sequence"/>
</dbReference>
<evidence type="ECO:0000313" key="3">
    <source>
        <dbReference type="Proteomes" id="UP000187209"/>
    </source>
</evidence>
<feature type="compositionally biased region" description="Basic and acidic residues" evidence="1">
    <location>
        <begin position="181"/>
        <end position="191"/>
    </location>
</feature>
<dbReference type="AlphaFoldDB" id="A0A1R2ALM9"/>
<feature type="region of interest" description="Disordered" evidence="1">
    <location>
        <begin position="177"/>
        <end position="335"/>
    </location>
</feature>
<dbReference type="OrthoDB" id="325310at2759"/>
<feature type="compositionally biased region" description="Polar residues" evidence="1">
    <location>
        <begin position="317"/>
        <end position="335"/>
    </location>
</feature>